<protein>
    <submittedName>
        <fullName evidence="3">Uncharacterized protein</fullName>
    </submittedName>
</protein>
<dbReference type="Proteomes" id="UP000245946">
    <property type="component" value="Unassembled WGS sequence"/>
</dbReference>
<dbReference type="STRING" id="58919.A0A316ZET9"/>
<keyword evidence="4" id="KW-1185">Reference proteome</keyword>
<dbReference type="OrthoDB" id="160645at2759"/>
<dbReference type="AlphaFoldDB" id="A0A316ZET9"/>
<dbReference type="EMBL" id="KZ819287">
    <property type="protein sequence ID" value="PWN99746.1"/>
    <property type="molecule type" value="Genomic_DNA"/>
</dbReference>
<organism evidence="3 4">
    <name type="scientific">Tilletiopsis washingtonensis</name>
    <dbReference type="NCBI Taxonomy" id="58919"/>
    <lineage>
        <taxon>Eukaryota</taxon>
        <taxon>Fungi</taxon>
        <taxon>Dikarya</taxon>
        <taxon>Basidiomycota</taxon>
        <taxon>Ustilaginomycotina</taxon>
        <taxon>Exobasidiomycetes</taxon>
        <taxon>Entylomatales</taxon>
        <taxon>Entylomatales incertae sedis</taxon>
        <taxon>Tilletiopsis</taxon>
    </lineage>
</organism>
<dbReference type="GeneID" id="37269353"/>
<evidence type="ECO:0000313" key="3">
    <source>
        <dbReference type="EMBL" id="PWN99746.1"/>
    </source>
</evidence>
<feature type="signal peptide" evidence="2">
    <location>
        <begin position="1"/>
        <end position="20"/>
    </location>
</feature>
<evidence type="ECO:0000256" key="1">
    <source>
        <dbReference type="SAM" id="MobiDB-lite"/>
    </source>
</evidence>
<feature type="compositionally biased region" description="Low complexity" evidence="1">
    <location>
        <begin position="34"/>
        <end position="44"/>
    </location>
</feature>
<accession>A0A316ZET9</accession>
<evidence type="ECO:0000313" key="4">
    <source>
        <dbReference type="Proteomes" id="UP000245946"/>
    </source>
</evidence>
<name>A0A316ZET9_9BASI</name>
<feature type="region of interest" description="Disordered" evidence="1">
    <location>
        <begin position="26"/>
        <end position="51"/>
    </location>
</feature>
<gene>
    <name evidence="3" type="ORF">FA09DRAFT_328530</name>
</gene>
<proteinExistence type="predicted"/>
<dbReference type="RefSeq" id="XP_025600025.1">
    <property type="nucleotide sequence ID" value="XM_025741809.1"/>
</dbReference>
<sequence length="281" mass="28375">MHFAFLTSLLVAGSIASAAASENISERQAPALPGSSSGSSSSGGATTPPNLPGVSAKSIVVPFDDPTSFDRGQGLSAQTFAALQAASGQAISQYDAGLEPTVDDPTVFKPVDLQGVKYSQIQTQDGKLILAAGGNGNFAVGAVGSAGAGVVLQAVDNIVAQDDQGNIFVYWPATMKSLGVSRIRIVDPDFVPKGAQLVTLAPLAVPGQSSGVYQAVDTLGGNFFPIVCTYVDGSASKVFLAADPEKGVAALKSQSNQAAITGGVVQDCAYMPFVSPGYAGN</sequence>
<keyword evidence="2" id="KW-0732">Signal</keyword>
<feature type="chain" id="PRO_5016465926" evidence="2">
    <location>
        <begin position="21"/>
        <end position="281"/>
    </location>
</feature>
<reference evidence="3 4" key="1">
    <citation type="journal article" date="2018" name="Mol. Biol. Evol.">
        <title>Broad Genomic Sampling Reveals a Smut Pathogenic Ancestry of the Fungal Clade Ustilaginomycotina.</title>
        <authorList>
            <person name="Kijpornyongpan T."/>
            <person name="Mondo S.J."/>
            <person name="Barry K."/>
            <person name="Sandor L."/>
            <person name="Lee J."/>
            <person name="Lipzen A."/>
            <person name="Pangilinan J."/>
            <person name="LaButti K."/>
            <person name="Hainaut M."/>
            <person name="Henrissat B."/>
            <person name="Grigoriev I.V."/>
            <person name="Spatafora J.W."/>
            <person name="Aime M.C."/>
        </authorList>
    </citation>
    <scope>NUCLEOTIDE SEQUENCE [LARGE SCALE GENOMIC DNA]</scope>
    <source>
        <strain evidence="3 4">MCA 4186</strain>
    </source>
</reference>
<evidence type="ECO:0000256" key="2">
    <source>
        <dbReference type="SAM" id="SignalP"/>
    </source>
</evidence>